<evidence type="ECO:0000313" key="2">
    <source>
        <dbReference type="Proteomes" id="UP001177021"/>
    </source>
</evidence>
<organism evidence="1 2">
    <name type="scientific">Trifolium pratense</name>
    <name type="common">Red clover</name>
    <dbReference type="NCBI Taxonomy" id="57577"/>
    <lineage>
        <taxon>Eukaryota</taxon>
        <taxon>Viridiplantae</taxon>
        <taxon>Streptophyta</taxon>
        <taxon>Embryophyta</taxon>
        <taxon>Tracheophyta</taxon>
        <taxon>Spermatophyta</taxon>
        <taxon>Magnoliopsida</taxon>
        <taxon>eudicotyledons</taxon>
        <taxon>Gunneridae</taxon>
        <taxon>Pentapetalae</taxon>
        <taxon>rosids</taxon>
        <taxon>fabids</taxon>
        <taxon>Fabales</taxon>
        <taxon>Fabaceae</taxon>
        <taxon>Papilionoideae</taxon>
        <taxon>50 kb inversion clade</taxon>
        <taxon>NPAAA clade</taxon>
        <taxon>Hologalegina</taxon>
        <taxon>IRL clade</taxon>
        <taxon>Trifolieae</taxon>
        <taxon>Trifolium</taxon>
    </lineage>
</organism>
<keyword evidence="2" id="KW-1185">Reference proteome</keyword>
<dbReference type="EMBL" id="CASHSV030000823">
    <property type="protein sequence ID" value="CAJ2678458.1"/>
    <property type="molecule type" value="Genomic_DNA"/>
</dbReference>
<dbReference type="Proteomes" id="UP001177021">
    <property type="component" value="Unassembled WGS sequence"/>
</dbReference>
<protein>
    <submittedName>
        <fullName evidence="1">Uncharacterized protein</fullName>
    </submittedName>
</protein>
<accession>A0ACB0MDG5</accession>
<comment type="caution">
    <text evidence="1">The sequence shown here is derived from an EMBL/GenBank/DDBJ whole genome shotgun (WGS) entry which is preliminary data.</text>
</comment>
<evidence type="ECO:0000313" key="1">
    <source>
        <dbReference type="EMBL" id="CAJ2678458.1"/>
    </source>
</evidence>
<gene>
    <name evidence="1" type="ORF">MILVUS5_LOCUS40738</name>
</gene>
<proteinExistence type="predicted"/>
<sequence length="559" mass="64329">MSMREIDLNENIINSNEGNQERQEYYIPDLNANIEELDVGFIQSPSTSILQCSSSRGCLPFDLNDEPVMEDDEQVGDIMQQSNSNNSEYPSDSRSSSQSFDFNDDELEDIMYPSDSHLEEDSVDDVTSSQVTQAPTRKKSLCNEDRMAIYNTLLGKSVEGRLIRGAIDMVKSQFSVSRSTIQRIWKQGRNSGVYVDVSHKLTKNVGRKRIQVDFNRLRDIPMRKRTSIRSTSSAMNMSKSTLHRYLKMGVLRKHSNAVKPFLREENKKTRLQFCISMLDASSLPHDPTFLGMYNINHIDEKWFQMTKKSQNYYLLPDEEDPLRTCKSKNFIGKVMFLAAIARPRFDAEKRVLFDGKIGIFPLVTEEPAKRSSVNRAAGTLETKPITSVTKQVIRSYMIEKVLPAIKEKWPREDRCYPIFIQQDNAITHIDINDEEFCRAASQDGFDIRLMYQPANSPDLNVLDLGYFRAIQSIQHTESPNSIDELVKAVEHSFEIFSPWKSNRIFLSLQMCMIEIMKNRGSNKFKTPHLKKESLERRGQLPTRLKCDAALVQDVLKYLE</sequence>
<reference evidence="1" key="1">
    <citation type="submission" date="2023-10" db="EMBL/GenBank/DDBJ databases">
        <authorList>
            <person name="Rodriguez Cubillos JULIANA M."/>
            <person name="De Vega J."/>
        </authorList>
    </citation>
    <scope>NUCLEOTIDE SEQUENCE</scope>
</reference>
<name>A0ACB0MDG5_TRIPR</name>